<dbReference type="InterPro" id="IPR020846">
    <property type="entry name" value="MFS_dom"/>
</dbReference>
<feature type="transmembrane region" description="Helical" evidence="7">
    <location>
        <begin position="274"/>
        <end position="295"/>
    </location>
</feature>
<feature type="region of interest" description="Disordered" evidence="6">
    <location>
        <begin position="1"/>
        <end position="31"/>
    </location>
</feature>
<keyword evidence="4 7" id="KW-1133">Transmembrane helix</keyword>
<evidence type="ECO:0000259" key="8">
    <source>
        <dbReference type="PROSITE" id="PS50850"/>
    </source>
</evidence>
<gene>
    <name evidence="9" type="ORF">AUR65_016715</name>
</gene>
<evidence type="ECO:0000256" key="4">
    <source>
        <dbReference type="ARBA" id="ARBA00022989"/>
    </source>
</evidence>
<organism evidence="9 10">
    <name type="scientific">Haloferax marisrubri</name>
    <dbReference type="NCBI Taxonomy" id="1544719"/>
    <lineage>
        <taxon>Archaea</taxon>
        <taxon>Methanobacteriati</taxon>
        <taxon>Methanobacteriota</taxon>
        <taxon>Stenosarchaea group</taxon>
        <taxon>Halobacteria</taxon>
        <taxon>Halobacteriales</taxon>
        <taxon>Haloferacaceae</taxon>
        <taxon>Haloferax</taxon>
    </lineage>
</organism>
<feature type="transmembrane region" description="Helical" evidence="7">
    <location>
        <begin position="72"/>
        <end position="97"/>
    </location>
</feature>
<feature type="transmembrane region" description="Helical" evidence="7">
    <location>
        <begin position="368"/>
        <end position="391"/>
    </location>
</feature>
<proteinExistence type="predicted"/>
<keyword evidence="3 7" id="KW-0812">Transmembrane</keyword>
<evidence type="ECO:0000256" key="7">
    <source>
        <dbReference type="SAM" id="Phobius"/>
    </source>
</evidence>
<dbReference type="CDD" id="cd17324">
    <property type="entry name" value="MFS_NepI_like"/>
    <property type="match status" value="1"/>
</dbReference>
<evidence type="ECO:0000256" key="3">
    <source>
        <dbReference type="ARBA" id="ARBA00022692"/>
    </source>
</evidence>
<feature type="domain" description="Major facilitator superfamily (MFS) profile" evidence="8">
    <location>
        <begin position="43"/>
        <end position="431"/>
    </location>
</feature>
<sequence>MNRSPPIEVNVQSDQSEPAHDDSPGDSSSAGEPVSRFFPYPAALLALTISAFAIGTNEFIIVGLLTPIGTDLGVTVATAGLLVSLYALAVAFGAPVITGLASRVGRRKLLLSLMGLFVAGNVVAAFAPTYELLVLARVLTGLAHGVFFAIGSTIAVDIVRKERESSAVAIMFAGLTVATATGVPLGTYIGQSFGWRTTFWAIVLLGLIGFVSSWVLLPRDLENKEQGSFADQLSALVEGQILLVLAMTAIGYGGTFVAFTYLEPILREISGFEPATVSALLVLYGAGVFVGNLGGGKLSDRFGAVQTLVGLFAVQAVVLAAFTFTASDPTWSIVTVFLLGVVGFANVPPLQTYVVNKAERLAPEAVNVVSGLNIGAFNVGIAVGAYVGGWVTEGGNGLSLVDTPWIGALFVLGGLALTVLSWLLDRRQSSSETASVVASD</sequence>
<dbReference type="GO" id="GO:0022857">
    <property type="term" value="F:transmembrane transporter activity"/>
    <property type="evidence" value="ECO:0007669"/>
    <property type="project" value="InterPro"/>
</dbReference>
<dbReference type="PANTHER" id="PTHR43124">
    <property type="entry name" value="PURINE EFFLUX PUMP PBUE"/>
    <property type="match status" value="1"/>
</dbReference>
<keyword evidence="5 7" id="KW-0472">Membrane</keyword>
<dbReference type="PRINTS" id="PR01035">
    <property type="entry name" value="TCRTETA"/>
</dbReference>
<feature type="transmembrane region" description="Helical" evidence="7">
    <location>
        <begin position="197"/>
        <end position="217"/>
    </location>
</feature>
<evidence type="ECO:0000256" key="6">
    <source>
        <dbReference type="SAM" id="MobiDB-lite"/>
    </source>
</evidence>
<feature type="transmembrane region" description="Helical" evidence="7">
    <location>
        <begin position="168"/>
        <end position="191"/>
    </location>
</feature>
<dbReference type="InterPro" id="IPR001958">
    <property type="entry name" value="Tet-R_TetA/multi-R_MdtG-like"/>
</dbReference>
<evidence type="ECO:0000256" key="1">
    <source>
        <dbReference type="ARBA" id="ARBA00004651"/>
    </source>
</evidence>
<feature type="transmembrane region" description="Helical" evidence="7">
    <location>
        <begin position="330"/>
        <end position="347"/>
    </location>
</feature>
<dbReference type="GO" id="GO:0005886">
    <property type="term" value="C:plasma membrane"/>
    <property type="evidence" value="ECO:0007669"/>
    <property type="project" value="UniProtKB-SubCell"/>
</dbReference>
<dbReference type="InterPro" id="IPR011701">
    <property type="entry name" value="MFS"/>
</dbReference>
<dbReference type="EMBL" id="LOPW02000018">
    <property type="protein sequence ID" value="POG54282.1"/>
    <property type="molecule type" value="Genomic_DNA"/>
</dbReference>
<evidence type="ECO:0000313" key="10">
    <source>
        <dbReference type="Proteomes" id="UP000053621"/>
    </source>
</evidence>
<evidence type="ECO:0000313" key="9">
    <source>
        <dbReference type="EMBL" id="POG54282.1"/>
    </source>
</evidence>
<dbReference type="Gene3D" id="1.20.1250.20">
    <property type="entry name" value="MFS general substrate transporter like domains"/>
    <property type="match status" value="2"/>
</dbReference>
<feature type="transmembrane region" description="Helical" evidence="7">
    <location>
        <begin position="109"/>
        <end position="128"/>
    </location>
</feature>
<comment type="caution">
    <text evidence="9">The sequence shown here is derived from an EMBL/GenBank/DDBJ whole genome shotgun (WGS) entry which is preliminary data.</text>
</comment>
<feature type="transmembrane region" description="Helical" evidence="7">
    <location>
        <begin position="403"/>
        <end position="424"/>
    </location>
</feature>
<protein>
    <submittedName>
        <fullName evidence="9">MFS transporter</fullName>
    </submittedName>
</protein>
<dbReference type="Proteomes" id="UP000053621">
    <property type="component" value="Unassembled WGS sequence"/>
</dbReference>
<dbReference type="AlphaFoldDB" id="A0A2P4NM92"/>
<keyword evidence="2" id="KW-1003">Cell membrane</keyword>
<reference evidence="9" key="1">
    <citation type="submission" date="2017-08" db="EMBL/GenBank/DDBJ databases">
        <title>Haloferax marisrubri sp. nov., isolated from the Discovery deep brine-seawater interface in the Red Sea.</title>
        <authorList>
            <person name="Zhang G."/>
            <person name="Stingl U."/>
        </authorList>
    </citation>
    <scope>NUCLEOTIDE SEQUENCE [LARGE SCALE GENOMIC DNA]</scope>
    <source>
        <strain evidence="9">SB3</strain>
    </source>
</reference>
<dbReference type="SUPFAM" id="SSF103473">
    <property type="entry name" value="MFS general substrate transporter"/>
    <property type="match status" value="1"/>
</dbReference>
<dbReference type="PANTHER" id="PTHR43124:SF8">
    <property type="entry name" value="INNER MEMBRANE TRANSPORT PROTEIN YDHP"/>
    <property type="match status" value="1"/>
</dbReference>
<dbReference type="InterPro" id="IPR036259">
    <property type="entry name" value="MFS_trans_sf"/>
</dbReference>
<feature type="transmembrane region" description="Helical" evidence="7">
    <location>
        <begin position="134"/>
        <end position="156"/>
    </location>
</feature>
<evidence type="ECO:0000256" key="2">
    <source>
        <dbReference type="ARBA" id="ARBA00022475"/>
    </source>
</evidence>
<keyword evidence="10" id="KW-1185">Reference proteome</keyword>
<evidence type="ECO:0000256" key="5">
    <source>
        <dbReference type="ARBA" id="ARBA00023136"/>
    </source>
</evidence>
<dbReference type="PROSITE" id="PS50850">
    <property type="entry name" value="MFS"/>
    <property type="match status" value="1"/>
</dbReference>
<feature type="transmembrane region" description="Helical" evidence="7">
    <location>
        <begin position="302"/>
        <end position="324"/>
    </location>
</feature>
<comment type="subcellular location">
    <subcellularLocation>
        <location evidence="1">Cell membrane</location>
        <topology evidence="1">Multi-pass membrane protein</topology>
    </subcellularLocation>
</comment>
<accession>A0A2P4NM92</accession>
<name>A0A2P4NM92_9EURY</name>
<dbReference type="Pfam" id="PF07690">
    <property type="entry name" value="MFS_1"/>
    <property type="match status" value="1"/>
</dbReference>
<feature type="transmembrane region" description="Helical" evidence="7">
    <location>
        <begin position="241"/>
        <end position="262"/>
    </location>
</feature>
<feature type="transmembrane region" description="Helical" evidence="7">
    <location>
        <begin position="42"/>
        <end position="66"/>
    </location>
</feature>
<dbReference type="InterPro" id="IPR050189">
    <property type="entry name" value="MFS_Efflux_Transporters"/>
</dbReference>